<dbReference type="Proteomes" id="UP000707245">
    <property type="component" value="Unassembled WGS sequence"/>
</dbReference>
<dbReference type="RefSeq" id="WP_192540165.1">
    <property type="nucleotide sequence ID" value="NZ_JBQQIQ010000002.1"/>
</dbReference>
<comment type="caution">
    <text evidence="3">The sequence shown here is derived from an EMBL/GenBank/DDBJ whole genome shotgun (WGS) entry which is preliminary data.</text>
</comment>
<keyword evidence="4" id="KW-1185">Reference proteome</keyword>
<dbReference type="Pfam" id="PF18914">
    <property type="entry name" value="DUF5666"/>
    <property type="match status" value="3"/>
</dbReference>
<protein>
    <recommendedName>
        <fullName evidence="2">DUF5666 domain-containing protein</fullName>
    </recommendedName>
</protein>
<dbReference type="PROSITE" id="PS51257">
    <property type="entry name" value="PROKAR_LIPOPROTEIN"/>
    <property type="match status" value="1"/>
</dbReference>
<feature type="domain" description="DUF5666" evidence="2">
    <location>
        <begin position="169"/>
        <end position="222"/>
    </location>
</feature>
<keyword evidence="1" id="KW-0732">Signal</keyword>
<evidence type="ECO:0000259" key="2">
    <source>
        <dbReference type="Pfam" id="PF18914"/>
    </source>
</evidence>
<dbReference type="EMBL" id="RRZA01000001">
    <property type="protein sequence ID" value="MBE0455918.1"/>
    <property type="molecule type" value="Genomic_DNA"/>
</dbReference>
<gene>
    <name evidence="3" type="ORF">EI167_00280</name>
</gene>
<evidence type="ECO:0000256" key="1">
    <source>
        <dbReference type="SAM" id="SignalP"/>
    </source>
</evidence>
<proteinExistence type="predicted"/>
<feature type="signal peptide" evidence="1">
    <location>
        <begin position="1"/>
        <end position="29"/>
    </location>
</feature>
<sequence length="436" mass="47414">MHSPQKNITQVISLSALTLALTACGSSNSQSNELTPPTTQLPSVLIGELTATTATTITVNQHEIPASNAEVEIDGVDGSLKQLKKGMMVEVETNGSRATEIDYDPNFKGPVQIQGNDINIAGVALTGFDSSGFKDGDLVEVSGYHSAYNTLTVTYQQLINDNQTELEVEGVISVLNTQLGTFSLGNIDINYQQADIDGSLVNGQFVEVEGFMNGQQLLASEVDAKQHSSFDDDTDSQLAGQITWLNNDSTLMTINGQWQVSMNAQTRYDEGTEADLAIGRFVEIDALWQQAHNWFVAQEIEFDFDNDAVLNPSSAFSVAGLVTYTNSVATINGIEFMLNNQTVFDDGLTLNNIDGQWLELEGIIADDKNTVSEVELMDANEPLNLSGIVTGDANTQASLWGYVSEDDSLEQYLSQYVELECQWIAQKQVAACRLDD</sequence>
<accession>A0ABR9FFV4</accession>
<organism evidence="3 4">
    <name type="scientific">Pseudoalteromonas prydzensis</name>
    <dbReference type="NCBI Taxonomy" id="182141"/>
    <lineage>
        <taxon>Bacteria</taxon>
        <taxon>Pseudomonadati</taxon>
        <taxon>Pseudomonadota</taxon>
        <taxon>Gammaproteobacteria</taxon>
        <taxon>Alteromonadales</taxon>
        <taxon>Pseudoalteromonadaceae</taxon>
        <taxon>Pseudoalteromonas</taxon>
    </lineage>
</organism>
<evidence type="ECO:0000313" key="3">
    <source>
        <dbReference type="EMBL" id="MBE0455918.1"/>
    </source>
</evidence>
<feature type="domain" description="DUF5666" evidence="2">
    <location>
        <begin position="327"/>
        <end position="368"/>
    </location>
</feature>
<evidence type="ECO:0000313" key="4">
    <source>
        <dbReference type="Proteomes" id="UP000707245"/>
    </source>
</evidence>
<name>A0ABR9FFV4_9GAMM</name>
<feature type="domain" description="DUF5666" evidence="2">
    <location>
        <begin position="240"/>
        <end position="301"/>
    </location>
</feature>
<dbReference type="InterPro" id="IPR043724">
    <property type="entry name" value="DUF5666"/>
</dbReference>
<feature type="chain" id="PRO_5047445949" description="DUF5666 domain-containing protein" evidence="1">
    <location>
        <begin position="30"/>
        <end position="436"/>
    </location>
</feature>
<reference evidence="3 4" key="1">
    <citation type="submission" date="2020-07" db="EMBL/GenBank/DDBJ databases">
        <title>Halophilic bacteria isolated from french cheeses.</title>
        <authorList>
            <person name="Kothe C.I."/>
            <person name="Farah-Kraiem B."/>
            <person name="Renault P."/>
            <person name="Dridi B."/>
        </authorList>
    </citation>
    <scope>NUCLEOTIDE SEQUENCE [LARGE SCALE GENOMIC DNA]</scope>
    <source>
        <strain evidence="3 4">FME14</strain>
    </source>
</reference>